<comment type="similarity">
    <text evidence="1">Belongs to the 4-hydroxybenzoyl-CoA thioesterase family.</text>
</comment>
<dbReference type="Proteomes" id="UP001500235">
    <property type="component" value="Unassembled WGS sequence"/>
</dbReference>
<dbReference type="PANTHER" id="PTHR31793:SF27">
    <property type="entry name" value="NOVEL THIOESTERASE SUPERFAMILY DOMAIN AND SAPOSIN A-TYPE DOMAIN CONTAINING PROTEIN (0610012H03RIK)"/>
    <property type="match status" value="1"/>
</dbReference>
<dbReference type="InterPro" id="IPR050563">
    <property type="entry name" value="4-hydroxybenzoyl-CoA_TE"/>
</dbReference>
<dbReference type="SUPFAM" id="SSF54637">
    <property type="entry name" value="Thioesterase/thiol ester dehydrase-isomerase"/>
    <property type="match status" value="1"/>
</dbReference>
<gene>
    <name evidence="3" type="ORF">GCM10022280_16550</name>
</gene>
<comment type="caution">
    <text evidence="3">The sequence shown here is derived from an EMBL/GenBank/DDBJ whole genome shotgun (WGS) entry which is preliminary data.</text>
</comment>
<name>A0ABP7SY46_9SPHN</name>
<dbReference type="PANTHER" id="PTHR31793">
    <property type="entry name" value="4-HYDROXYBENZOYL-COA THIOESTERASE FAMILY MEMBER"/>
    <property type="match status" value="1"/>
</dbReference>
<sequence>MSRAAAPVRADFRYWQRFTTRWADNDAYGHVNNTVYYQWFDSLVNQWLIERDLLDIGQGDPIALVVATDCQFFSSTAYPGQIDAGLAATEVGSSSVRYRIGIFAAGDENAAAAGHFVHVAVTRTGRRPTPWPDAWRVALRDLLI</sequence>
<accession>A0ABP7SY46</accession>
<organism evidence="3 4">
    <name type="scientific">Sphingomonas swuensis</name>
    <dbReference type="NCBI Taxonomy" id="977800"/>
    <lineage>
        <taxon>Bacteria</taxon>
        <taxon>Pseudomonadati</taxon>
        <taxon>Pseudomonadota</taxon>
        <taxon>Alphaproteobacteria</taxon>
        <taxon>Sphingomonadales</taxon>
        <taxon>Sphingomonadaceae</taxon>
        <taxon>Sphingomonas</taxon>
    </lineage>
</organism>
<dbReference type="Gene3D" id="3.10.129.10">
    <property type="entry name" value="Hotdog Thioesterase"/>
    <property type="match status" value="1"/>
</dbReference>
<dbReference type="Pfam" id="PF13279">
    <property type="entry name" value="4HBT_2"/>
    <property type="match status" value="1"/>
</dbReference>
<keyword evidence="2" id="KW-0378">Hydrolase</keyword>
<proteinExistence type="inferred from homology"/>
<evidence type="ECO:0000256" key="2">
    <source>
        <dbReference type="ARBA" id="ARBA00022801"/>
    </source>
</evidence>
<dbReference type="RefSeq" id="WP_344706917.1">
    <property type="nucleotide sequence ID" value="NZ_BAABBQ010000001.1"/>
</dbReference>
<keyword evidence="4" id="KW-1185">Reference proteome</keyword>
<reference evidence="4" key="1">
    <citation type="journal article" date="2019" name="Int. J. Syst. Evol. Microbiol.">
        <title>The Global Catalogue of Microorganisms (GCM) 10K type strain sequencing project: providing services to taxonomists for standard genome sequencing and annotation.</title>
        <authorList>
            <consortium name="The Broad Institute Genomics Platform"/>
            <consortium name="The Broad Institute Genome Sequencing Center for Infectious Disease"/>
            <person name="Wu L."/>
            <person name="Ma J."/>
        </authorList>
    </citation>
    <scope>NUCLEOTIDE SEQUENCE [LARGE SCALE GENOMIC DNA]</scope>
    <source>
        <strain evidence="4">JCM 17563</strain>
    </source>
</reference>
<protein>
    <submittedName>
        <fullName evidence="3">Thioesterase family protein</fullName>
    </submittedName>
</protein>
<dbReference type="InterPro" id="IPR029069">
    <property type="entry name" value="HotDog_dom_sf"/>
</dbReference>
<dbReference type="CDD" id="cd00586">
    <property type="entry name" value="4HBT"/>
    <property type="match status" value="1"/>
</dbReference>
<evidence type="ECO:0000256" key="1">
    <source>
        <dbReference type="ARBA" id="ARBA00005953"/>
    </source>
</evidence>
<evidence type="ECO:0000313" key="4">
    <source>
        <dbReference type="Proteomes" id="UP001500235"/>
    </source>
</evidence>
<evidence type="ECO:0000313" key="3">
    <source>
        <dbReference type="EMBL" id="GAA4017903.1"/>
    </source>
</evidence>
<dbReference type="EMBL" id="BAABBQ010000001">
    <property type="protein sequence ID" value="GAA4017903.1"/>
    <property type="molecule type" value="Genomic_DNA"/>
</dbReference>